<keyword evidence="1" id="KW-1133">Transmembrane helix</keyword>
<keyword evidence="5" id="KW-1185">Reference proteome</keyword>
<gene>
    <name evidence="4" type="ORF">OXX778_LOCUS5597</name>
</gene>
<accession>A0A813RPD3</accession>
<evidence type="ECO:0000259" key="3">
    <source>
        <dbReference type="Pfam" id="PF12104"/>
    </source>
</evidence>
<feature type="transmembrane region" description="Helical" evidence="1">
    <location>
        <begin position="260"/>
        <end position="288"/>
    </location>
</feature>
<proteinExistence type="predicted"/>
<feature type="domain" description="T cell CD4 receptor C-terminal region" evidence="3">
    <location>
        <begin position="272"/>
        <end position="299"/>
    </location>
</feature>
<dbReference type="EMBL" id="CAJNOC010000621">
    <property type="protein sequence ID" value="CAF0783702.1"/>
    <property type="molecule type" value="Genomic_DNA"/>
</dbReference>
<keyword evidence="2" id="KW-0732">Signal</keyword>
<dbReference type="Proteomes" id="UP000663879">
    <property type="component" value="Unassembled WGS sequence"/>
</dbReference>
<sequence>MLFFTLFLVLGLANCESLRVLKQFARHVEIQCPIINNILVEQIKWIKEDRFYDKPDESVVIDQNCLIVSSQLKINLYDSFNYVSCGYISNNNKYVRLKSWQFTYIDTATTELKITNNPSNTKYTILNQTHSSLALAKNYEFYNWNQAIDFLRFKCINNFDLPYTRRFVWLYLFNSDTCTSETWHKYDLDIEEGYNIYQIFNNPNSHINQTFSYFVKLLFSEKQNHLTLQCGSYYETQMLAQSNLLALLNGGFFKSSHTNWALIGGIIGGILGFLLLLCLLGLLIFCCLRCRKRKNTKKKTEILSENKSDNFVSTVPINVTNLTSNSNTNINSNLNSTQINNNLSNHNGTYRVQPEYYLNILEIHPDPVVDEELENCHHHHHHITTETYHHQHHETSIAAEQSYRQEQINQYNYQFI</sequence>
<name>A0A813RPD3_9BILA</name>
<dbReference type="AlphaFoldDB" id="A0A813RPD3"/>
<feature type="chain" id="PRO_5033008767" description="T cell CD4 receptor C-terminal region domain-containing protein" evidence="2">
    <location>
        <begin position="16"/>
        <end position="416"/>
    </location>
</feature>
<evidence type="ECO:0000256" key="2">
    <source>
        <dbReference type="SAM" id="SignalP"/>
    </source>
</evidence>
<evidence type="ECO:0000256" key="1">
    <source>
        <dbReference type="SAM" id="Phobius"/>
    </source>
</evidence>
<evidence type="ECO:0000313" key="4">
    <source>
        <dbReference type="EMBL" id="CAF0783702.1"/>
    </source>
</evidence>
<comment type="caution">
    <text evidence="4">The sequence shown here is derived from an EMBL/GenBank/DDBJ whole genome shotgun (WGS) entry which is preliminary data.</text>
</comment>
<dbReference type="Pfam" id="PF12104">
    <property type="entry name" value="Tcell_CD4_C"/>
    <property type="match status" value="1"/>
</dbReference>
<dbReference type="OrthoDB" id="10667254at2759"/>
<dbReference type="Gene3D" id="1.20.5.900">
    <property type="entry name" value="transmembrane domain of human cd4"/>
    <property type="match status" value="1"/>
</dbReference>
<keyword evidence="1" id="KW-0472">Membrane</keyword>
<keyword evidence="1" id="KW-0812">Transmembrane</keyword>
<organism evidence="4 5">
    <name type="scientific">Brachionus calyciflorus</name>
    <dbReference type="NCBI Taxonomy" id="104777"/>
    <lineage>
        <taxon>Eukaryota</taxon>
        <taxon>Metazoa</taxon>
        <taxon>Spiralia</taxon>
        <taxon>Gnathifera</taxon>
        <taxon>Rotifera</taxon>
        <taxon>Eurotatoria</taxon>
        <taxon>Monogononta</taxon>
        <taxon>Pseudotrocha</taxon>
        <taxon>Ploima</taxon>
        <taxon>Brachionidae</taxon>
        <taxon>Brachionus</taxon>
    </lineage>
</organism>
<protein>
    <recommendedName>
        <fullName evidence="3">T cell CD4 receptor C-terminal region domain-containing protein</fullName>
    </recommendedName>
</protein>
<evidence type="ECO:0000313" key="5">
    <source>
        <dbReference type="Proteomes" id="UP000663879"/>
    </source>
</evidence>
<feature type="signal peptide" evidence="2">
    <location>
        <begin position="1"/>
        <end position="15"/>
    </location>
</feature>
<dbReference type="InterPro" id="IPR021963">
    <property type="entry name" value="Tcell_CD4_Cterm"/>
</dbReference>
<reference evidence="4" key="1">
    <citation type="submission" date="2021-02" db="EMBL/GenBank/DDBJ databases">
        <authorList>
            <person name="Nowell W R."/>
        </authorList>
    </citation>
    <scope>NUCLEOTIDE SEQUENCE</scope>
    <source>
        <strain evidence="4">Ploen Becks lab</strain>
    </source>
</reference>